<dbReference type="SMART" id="SM00304">
    <property type="entry name" value="HAMP"/>
    <property type="match status" value="1"/>
</dbReference>
<dbReference type="InterPro" id="IPR003661">
    <property type="entry name" value="HisK_dim/P_dom"/>
</dbReference>
<dbReference type="Pfam" id="PF02518">
    <property type="entry name" value="HATPase_c"/>
    <property type="match status" value="1"/>
</dbReference>
<reference evidence="10 11" key="1">
    <citation type="submission" date="2017-10" db="EMBL/GenBank/DDBJ databases">
        <title>Novel microbial diversity and functional potential in the marine mammal oral microbiome.</title>
        <authorList>
            <person name="Dudek N.K."/>
            <person name="Sun C.L."/>
            <person name="Burstein D."/>
            <person name="Kantor R.S."/>
            <person name="Aliaga Goltsman D.S."/>
            <person name="Bik E.M."/>
            <person name="Thomas B.C."/>
            <person name="Banfield J.F."/>
            <person name="Relman D.A."/>
        </authorList>
    </citation>
    <scope>NUCLEOTIDE SEQUENCE [LARGE SCALE GENOMIC DNA]</scope>
    <source>
        <strain evidence="10">DOLJORAL78_47_16</strain>
    </source>
</reference>
<comment type="subcellular location">
    <subcellularLocation>
        <location evidence="2">Membrane</location>
    </subcellularLocation>
</comment>
<dbReference type="SUPFAM" id="SSF55874">
    <property type="entry name" value="ATPase domain of HSP90 chaperone/DNA topoisomerase II/histidine kinase"/>
    <property type="match status" value="1"/>
</dbReference>
<evidence type="ECO:0000256" key="7">
    <source>
        <dbReference type="SAM" id="Coils"/>
    </source>
</evidence>
<feature type="domain" description="HAMP" evidence="9">
    <location>
        <begin position="197"/>
        <end position="249"/>
    </location>
</feature>
<feature type="coiled-coil region" evidence="7">
    <location>
        <begin position="241"/>
        <end position="296"/>
    </location>
</feature>
<keyword evidence="4" id="KW-0597">Phosphoprotein</keyword>
<dbReference type="CDD" id="cd00082">
    <property type="entry name" value="HisKA"/>
    <property type="match status" value="1"/>
</dbReference>
<dbReference type="SUPFAM" id="SSF47384">
    <property type="entry name" value="Homodimeric domain of signal transducing histidine kinase"/>
    <property type="match status" value="1"/>
</dbReference>
<dbReference type="GO" id="GO:0016020">
    <property type="term" value="C:membrane"/>
    <property type="evidence" value="ECO:0007669"/>
    <property type="project" value="UniProtKB-SubCell"/>
</dbReference>
<dbReference type="AlphaFoldDB" id="A0A2G6KCG8"/>
<dbReference type="Pfam" id="PF00512">
    <property type="entry name" value="HisKA"/>
    <property type="match status" value="1"/>
</dbReference>
<dbReference type="InterPro" id="IPR003660">
    <property type="entry name" value="HAMP_dom"/>
</dbReference>
<dbReference type="EC" id="2.7.13.3" evidence="3"/>
<keyword evidence="5" id="KW-0808">Transferase</keyword>
<accession>A0A2G6KCG8</accession>
<evidence type="ECO:0000256" key="1">
    <source>
        <dbReference type="ARBA" id="ARBA00000085"/>
    </source>
</evidence>
<evidence type="ECO:0000259" key="8">
    <source>
        <dbReference type="PROSITE" id="PS50109"/>
    </source>
</evidence>
<feature type="domain" description="Histidine kinase" evidence="8">
    <location>
        <begin position="305"/>
        <end position="546"/>
    </location>
</feature>
<dbReference type="SUPFAM" id="SSF158472">
    <property type="entry name" value="HAMP domain-like"/>
    <property type="match status" value="1"/>
</dbReference>
<dbReference type="PANTHER" id="PTHR43065:SF50">
    <property type="entry name" value="HISTIDINE KINASE"/>
    <property type="match status" value="1"/>
</dbReference>
<name>A0A2G6KCG8_9BACT</name>
<dbReference type="SMART" id="SM00388">
    <property type="entry name" value="HisKA"/>
    <property type="match status" value="1"/>
</dbReference>
<dbReference type="Gene3D" id="6.10.340.10">
    <property type="match status" value="1"/>
</dbReference>
<evidence type="ECO:0000256" key="6">
    <source>
        <dbReference type="ARBA" id="ARBA00022777"/>
    </source>
</evidence>
<gene>
    <name evidence="10" type="ORF">CSA56_11880</name>
</gene>
<evidence type="ECO:0000313" key="11">
    <source>
        <dbReference type="Proteomes" id="UP000230821"/>
    </source>
</evidence>
<evidence type="ECO:0000256" key="4">
    <source>
        <dbReference type="ARBA" id="ARBA00022553"/>
    </source>
</evidence>
<evidence type="ECO:0000313" key="10">
    <source>
        <dbReference type="EMBL" id="PIE33373.1"/>
    </source>
</evidence>
<dbReference type="Proteomes" id="UP000230821">
    <property type="component" value="Unassembled WGS sequence"/>
</dbReference>
<evidence type="ECO:0000256" key="5">
    <source>
        <dbReference type="ARBA" id="ARBA00022679"/>
    </source>
</evidence>
<evidence type="ECO:0000256" key="2">
    <source>
        <dbReference type="ARBA" id="ARBA00004370"/>
    </source>
</evidence>
<dbReference type="PROSITE" id="PS50885">
    <property type="entry name" value="HAMP"/>
    <property type="match status" value="1"/>
</dbReference>
<keyword evidence="6" id="KW-0418">Kinase</keyword>
<comment type="caution">
    <text evidence="10">The sequence shown here is derived from an EMBL/GenBank/DDBJ whole genome shotgun (WGS) entry which is preliminary data.</text>
</comment>
<dbReference type="Pfam" id="PF00672">
    <property type="entry name" value="HAMP"/>
    <property type="match status" value="1"/>
</dbReference>
<proteinExistence type="predicted"/>
<dbReference type="EMBL" id="PDSK01000099">
    <property type="protein sequence ID" value="PIE33373.1"/>
    <property type="molecule type" value="Genomic_DNA"/>
</dbReference>
<dbReference type="InterPro" id="IPR005467">
    <property type="entry name" value="His_kinase_dom"/>
</dbReference>
<dbReference type="CDD" id="cd06225">
    <property type="entry name" value="HAMP"/>
    <property type="match status" value="1"/>
</dbReference>
<dbReference type="PRINTS" id="PR00344">
    <property type="entry name" value="BCTRLSENSOR"/>
</dbReference>
<dbReference type="Gene3D" id="3.30.565.10">
    <property type="entry name" value="Histidine kinase-like ATPase, C-terminal domain"/>
    <property type="match status" value="1"/>
</dbReference>
<keyword evidence="7" id="KW-0175">Coiled coil</keyword>
<dbReference type="Gene3D" id="1.10.287.130">
    <property type="match status" value="1"/>
</dbReference>
<dbReference type="SMART" id="SM00387">
    <property type="entry name" value="HATPase_c"/>
    <property type="match status" value="1"/>
</dbReference>
<dbReference type="InterPro" id="IPR004358">
    <property type="entry name" value="Sig_transdc_His_kin-like_C"/>
</dbReference>
<comment type="catalytic activity">
    <reaction evidence="1">
        <text>ATP + protein L-histidine = ADP + protein N-phospho-L-histidine.</text>
        <dbReference type="EC" id="2.7.13.3"/>
    </reaction>
</comment>
<protein>
    <recommendedName>
        <fullName evidence="3">histidine kinase</fullName>
        <ecNumber evidence="3">2.7.13.3</ecNumber>
    </recommendedName>
</protein>
<dbReference type="PANTHER" id="PTHR43065">
    <property type="entry name" value="SENSOR HISTIDINE KINASE"/>
    <property type="match status" value="1"/>
</dbReference>
<evidence type="ECO:0000256" key="3">
    <source>
        <dbReference type="ARBA" id="ARBA00012438"/>
    </source>
</evidence>
<dbReference type="InterPro" id="IPR036097">
    <property type="entry name" value="HisK_dim/P_sf"/>
</dbReference>
<organism evidence="10 11">
    <name type="scientific">candidate division KSB3 bacterium</name>
    <dbReference type="NCBI Taxonomy" id="2044937"/>
    <lineage>
        <taxon>Bacteria</taxon>
        <taxon>candidate division KSB3</taxon>
    </lineage>
</organism>
<sequence length="554" mass="62648">MVGVIGATSIFFYRQEKTMLFREVQRHGLALAENLAYNAEYNVLFLDVDVLEKLVEGVVQDRDVLFAMIIDTQGEVIVEKALHSFPERRKNVLNRISEILADTPGIPFTEHHDDMYHIFLPIFVPTVQTSSEEQSDKPRGPDVLPMAEQPHEVSGMVVVGISFNRMTKSLQAIQKQGGRLSLGILILAVIVSRALVNIISRPIQRLAAGTHRIARGDLSQEVQVGFPREIGELSQSFNQMMQDLRASRKELERWAQTLENRVQERTQEIERKNTRLTELIDKMKRMQEQLVHSEKMASLGQLVAGIAHEINNPVNFISSNMTPLKRYMRDIKTLLSECEHLFQNDQKNQEAFQSIKRDIDFEFLMEDLEELIQDVETGATRIKQIVQDLRNFSRLDEAELKTIDLHESLDTTLNLLGHIYEKRIVIHKQYGDIPPVECYAGQLNQVFMNLLANAAQSIHGAGNVWISTACHETTVRICIRDDGKGIPEDILPKIFDPFFTTKAVGEGTGLGLSISYGIIEKHQGDISVKSQVGGGTEFTMEIPLSLSKQDTYNG</sequence>
<dbReference type="InterPro" id="IPR003594">
    <property type="entry name" value="HATPase_dom"/>
</dbReference>
<dbReference type="GO" id="GO:0000155">
    <property type="term" value="F:phosphorelay sensor kinase activity"/>
    <property type="evidence" value="ECO:0007669"/>
    <property type="project" value="InterPro"/>
</dbReference>
<dbReference type="InterPro" id="IPR036890">
    <property type="entry name" value="HATPase_C_sf"/>
</dbReference>
<evidence type="ECO:0000259" key="9">
    <source>
        <dbReference type="PROSITE" id="PS50885"/>
    </source>
</evidence>
<dbReference type="PROSITE" id="PS50109">
    <property type="entry name" value="HIS_KIN"/>
    <property type="match status" value="1"/>
</dbReference>